<evidence type="ECO:0000256" key="7">
    <source>
        <dbReference type="SAM" id="SignalP"/>
    </source>
</evidence>
<comment type="subcellular location">
    <subcellularLocation>
        <location evidence="1">Secreted</location>
    </subcellularLocation>
</comment>
<dbReference type="HOGENOM" id="CLU_832784_0_0_1"/>
<keyword evidence="5" id="KW-1015">Disulfide bond</keyword>
<dbReference type="InterPro" id="IPR002200">
    <property type="entry name" value="Elicitin"/>
</dbReference>
<comment type="similarity">
    <text evidence="2">Belongs to the elicitin family.</text>
</comment>
<keyword evidence="7" id="KW-0732">Signal</keyword>
<feature type="signal peptide" evidence="7">
    <location>
        <begin position="1"/>
        <end position="18"/>
    </location>
</feature>
<dbReference type="OrthoDB" id="129589at2759"/>
<protein>
    <submittedName>
        <fullName evidence="8">Elicitin-like protein</fullName>
    </submittedName>
</protein>
<proteinExistence type="inferred from homology"/>
<feature type="region of interest" description="Disordered" evidence="6">
    <location>
        <begin position="290"/>
        <end position="319"/>
    </location>
</feature>
<organism evidence="8 9">
    <name type="scientific">Phytophthora infestans (strain T30-4)</name>
    <name type="common">Potato late blight agent</name>
    <dbReference type="NCBI Taxonomy" id="403677"/>
    <lineage>
        <taxon>Eukaryota</taxon>
        <taxon>Sar</taxon>
        <taxon>Stramenopiles</taxon>
        <taxon>Oomycota</taxon>
        <taxon>Peronosporomycetes</taxon>
        <taxon>Peronosporales</taxon>
        <taxon>Peronosporaceae</taxon>
        <taxon>Phytophthora</taxon>
    </lineage>
</organism>
<evidence type="ECO:0000256" key="5">
    <source>
        <dbReference type="ARBA" id="ARBA00023157"/>
    </source>
</evidence>
<feature type="region of interest" description="Disordered" evidence="6">
    <location>
        <begin position="167"/>
        <end position="193"/>
    </location>
</feature>
<name>D0NUD3_PHYIT</name>
<dbReference type="Gene3D" id="1.10.239.10">
    <property type="entry name" value="Elicitin domain"/>
    <property type="match status" value="1"/>
</dbReference>
<sequence length="334" mass="34309">MKFAVIASAAALVAATNAATCDVTALQTIITSPDAATCMTDSGFSGTTLVTPTDAELAKMCTSTACQSLLSDARAAAPTECTVGTFALYADLITPLNRVCSGGSSSGSSTSATVGSTEGSSATITANSTISDSSASASSSGSSSSASTAVVSSTNLVARAAVACEATQTGQQDPVAEKSSDYNTLGPKWPSSRSMNLATPITSNQISSSPCAMTSETKARCTQELRSPPNFASRMFRLVFKPKQRSANQRAKSWPGCAEFAAVRGQSSTSIEIPSSVPPWVPRAHIKLQQDCKQTADDSNSEASWRERQGVAGPAAHTATTVATSMERYGFDDS</sequence>
<dbReference type="eggNOG" id="ENOG502SVCH">
    <property type="taxonomic scope" value="Eukaryota"/>
</dbReference>
<dbReference type="InterPro" id="IPR036470">
    <property type="entry name" value="Elicitin_sf"/>
</dbReference>
<accession>D0NUD3</accession>
<evidence type="ECO:0000256" key="1">
    <source>
        <dbReference type="ARBA" id="ARBA00004613"/>
    </source>
</evidence>
<keyword evidence="4" id="KW-0928">Hypersensitive response elicitation</keyword>
<dbReference type="RefSeq" id="XP_002897330.1">
    <property type="nucleotide sequence ID" value="XM_002897284.1"/>
</dbReference>
<evidence type="ECO:0000256" key="6">
    <source>
        <dbReference type="SAM" id="MobiDB-lite"/>
    </source>
</evidence>
<keyword evidence="3" id="KW-0964">Secreted</keyword>
<dbReference type="GeneID" id="9473707"/>
<dbReference type="VEuPathDB" id="FungiDB:PITG_16907"/>
<dbReference type="Pfam" id="PF00964">
    <property type="entry name" value="Elicitin"/>
    <property type="match status" value="1"/>
</dbReference>
<feature type="chain" id="PRO_5003013731" evidence="7">
    <location>
        <begin position="19"/>
        <end position="334"/>
    </location>
</feature>
<dbReference type="GO" id="GO:0005576">
    <property type="term" value="C:extracellular region"/>
    <property type="evidence" value="ECO:0007669"/>
    <property type="project" value="UniProtKB-SubCell"/>
</dbReference>
<keyword evidence="9" id="KW-1185">Reference proteome</keyword>
<dbReference type="EMBL" id="DS028163">
    <property type="protein sequence ID" value="EEY65266.1"/>
    <property type="molecule type" value="Genomic_DNA"/>
</dbReference>
<dbReference type="Proteomes" id="UP000006643">
    <property type="component" value="Unassembled WGS sequence"/>
</dbReference>
<dbReference type="AlphaFoldDB" id="D0NUD3"/>
<evidence type="ECO:0000313" key="9">
    <source>
        <dbReference type="Proteomes" id="UP000006643"/>
    </source>
</evidence>
<reference evidence="9" key="1">
    <citation type="journal article" date="2009" name="Nature">
        <title>Genome sequence and analysis of the Irish potato famine pathogen Phytophthora infestans.</title>
        <authorList>
            <consortium name="The Broad Institute Genome Sequencing Platform"/>
            <person name="Haas B.J."/>
            <person name="Kamoun S."/>
            <person name="Zody M.C."/>
            <person name="Jiang R.H."/>
            <person name="Handsaker R.E."/>
            <person name="Cano L.M."/>
            <person name="Grabherr M."/>
            <person name="Kodira C.D."/>
            <person name="Raffaele S."/>
            <person name="Torto-Alalibo T."/>
            <person name="Bozkurt T.O."/>
            <person name="Ah-Fong A.M."/>
            <person name="Alvarado L."/>
            <person name="Anderson V.L."/>
            <person name="Armstrong M.R."/>
            <person name="Avrova A."/>
            <person name="Baxter L."/>
            <person name="Beynon J."/>
            <person name="Boevink P.C."/>
            <person name="Bollmann S.R."/>
            <person name="Bos J.I."/>
            <person name="Bulone V."/>
            <person name="Cai G."/>
            <person name="Cakir C."/>
            <person name="Carrington J.C."/>
            <person name="Chawner M."/>
            <person name="Conti L."/>
            <person name="Costanzo S."/>
            <person name="Ewan R."/>
            <person name="Fahlgren N."/>
            <person name="Fischbach M.A."/>
            <person name="Fugelstad J."/>
            <person name="Gilroy E.M."/>
            <person name="Gnerre S."/>
            <person name="Green P.J."/>
            <person name="Grenville-Briggs L.J."/>
            <person name="Griffith J."/>
            <person name="Grunwald N.J."/>
            <person name="Horn K."/>
            <person name="Horner N.R."/>
            <person name="Hu C.H."/>
            <person name="Huitema E."/>
            <person name="Jeong D.H."/>
            <person name="Jones A.M."/>
            <person name="Jones J.D."/>
            <person name="Jones R.W."/>
            <person name="Karlsson E.K."/>
            <person name="Kunjeti S.G."/>
            <person name="Lamour K."/>
            <person name="Liu Z."/>
            <person name="Ma L."/>
            <person name="Maclean D."/>
            <person name="Chibucos M.C."/>
            <person name="McDonald H."/>
            <person name="McWalters J."/>
            <person name="Meijer H.J."/>
            <person name="Morgan W."/>
            <person name="Morris P.F."/>
            <person name="Munro C.A."/>
            <person name="O'Neill K."/>
            <person name="Ospina-Giraldo M."/>
            <person name="Pinzon A."/>
            <person name="Pritchard L."/>
            <person name="Ramsahoye B."/>
            <person name="Ren Q."/>
            <person name="Restrepo S."/>
            <person name="Roy S."/>
            <person name="Sadanandom A."/>
            <person name="Savidor A."/>
            <person name="Schornack S."/>
            <person name="Schwartz D.C."/>
            <person name="Schumann U.D."/>
            <person name="Schwessinger B."/>
            <person name="Seyer L."/>
            <person name="Sharpe T."/>
            <person name="Silvar C."/>
            <person name="Song J."/>
            <person name="Studholme D.J."/>
            <person name="Sykes S."/>
            <person name="Thines M."/>
            <person name="van de Vondervoort P.J."/>
            <person name="Phuntumart V."/>
            <person name="Wawra S."/>
            <person name="Weide R."/>
            <person name="Win J."/>
            <person name="Young C."/>
            <person name="Zhou S."/>
            <person name="Fry W."/>
            <person name="Meyers B.C."/>
            <person name="van West P."/>
            <person name="Ristaino J."/>
            <person name="Govers F."/>
            <person name="Birch P.R."/>
            <person name="Whisson S.C."/>
            <person name="Judelson H.S."/>
            <person name="Nusbaum C."/>
        </authorList>
    </citation>
    <scope>NUCLEOTIDE SEQUENCE [LARGE SCALE GENOMIC DNA]</scope>
    <source>
        <strain evidence="9">T30-4</strain>
    </source>
</reference>
<dbReference type="KEGG" id="pif:PITG_16907"/>
<evidence type="ECO:0000313" key="8">
    <source>
        <dbReference type="EMBL" id="EEY65266.1"/>
    </source>
</evidence>
<evidence type="ECO:0000256" key="4">
    <source>
        <dbReference type="ARBA" id="ARBA00022978"/>
    </source>
</evidence>
<gene>
    <name evidence="8" type="ORF">PITG_16907</name>
</gene>
<dbReference type="GO" id="GO:0052040">
    <property type="term" value="P:symbiont-mediated perturbation of host programmed cell death"/>
    <property type="evidence" value="ECO:0007669"/>
    <property type="project" value="UniProtKB-KW"/>
</dbReference>
<evidence type="ECO:0000256" key="3">
    <source>
        <dbReference type="ARBA" id="ARBA00022525"/>
    </source>
</evidence>
<dbReference type="SUPFAM" id="SSF48647">
    <property type="entry name" value="Fungal elicitin"/>
    <property type="match status" value="1"/>
</dbReference>
<evidence type="ECO:0000256" key="2">
    <source>
        <dbReference type="ARBA" id="ARBA00009544"/>
    </source>
</evidence>
<dbReference type="SMART" id="SM01187">
    <property type="entry name" value="Elicitin"/>
    <property type="match status" value="1"/>
</dbReference>
<dbReference type="InParanoid" id="D0NUD3"/>